<dbReference type="Gene3D" id="3.40.50.150">
    <property type="entry name" value="Vaccinia Virus protein VP39"/>
    <property type="match status" value="1"/>
</dbReference>
<name>A0A8S4PAG6_OWEFU</name>
<keyword evidence="2" id="KW-0812">Transmembrane</keyword>
<dbReference type="OrthoDB" id="411251at2759"/>
<dbReference type="PANTHER" id="PTHR34203:SF15">
    <property type="entry name" value="SLL1173 PROTEIN"/>
    <property type="match status" value="1"/>
</dbReference>
<dbReference type="Proteomes" id="UP000749559">
    <property type="component" value="Unassembled WGS sequence"/>
</dbReference>
<evidence type="ECO:0000256" key="2">
    <source>
        <dbReference type="SAM" id="Phobius"/>
    </source>
</evidence>
<feature type="compositionally biased region" description="Polar residues" evidence="1">
    <location>
        <begin position="153"/>
        <end position="165"/>
    </location>
</feature>
<dbReference type="SUPFAM" id="SSF53335">
    <property type="entry name" value="S-adenosyl-L-methionine-dependent methyltransferases"/>
    <property type="match status" value="1"/>
</dbReference>
<evidence type="ECO:0000256" key="1">
    <source>
        <dbReference type="SAM" id="MobiDB-lite"/>
    </source>
</evidence>
<gene>
    <name evidence="4" type="ORF">OFUS_LOCUS15816</name>
</gene>
<dbReference type="Pfam" id="PF05050">
    <property type="entry name" value="Methyltransf_21"/>
    <property type="match status" value="1"/>
</dbReference>
<comment type="caution">
    <text evidence="4">The sequence shown here is derived from an EMBL/GenBank/DDBJ whole genome shotgun (WGS) entry which is preliminary data.</text>
</comment>
<dbReference type="InterPro" id="IPR052514">
    <property type="entry name" value="SAM-dependent_MTase"/>
</dbReference>
<dbReference type="AlphaFoldDB" id="A0A8S4PAG6"/>
<keyword evidence="2" id="KW-0472">Membrane</keyword>
<feature type="region of interest" description="Disordered" evidence="1">
    <location>
        <begin position="52"/>
        <end position="165"/>
    </location>
</feature>
<proteinExistence type="predicted"/>
<dbReference type="NCBIfam" id="TIGR01444">
    <property type="entry name" value="fkbM_fam"/>
    <property type="match status" value="1"/>
</dbReference>
<keyword evidence="2" id="KW-1133">Transmembrane helix</keyword>
<organism evidence="4 5">
    <name type="scientific">Owenia fusiformis</name>
    <name type="common">Polychaete worm</name>
    <dbReference type="NCBI Taxonomy" id="6347"/>
    <lineage>
        <taxon>Eukaryota</taxon>
        <taxon>Metazoa</taxon>
        <taxon>Spiralia</taxon>
        <taxon>Lophotrochozoa</taxon>
        <taxon>Annelida</taxon>
        <taxon>Polychaeta</taxon>
        <taxon>Sedentaria</taxon>
        <taxon>Canalipalpata</taxon>
        <taxon>Sabellida</taxon>
        <taxon>Oweniida</taxon>
        <taxon>Oweniidae</taxon>
        <taxon>Owenia</taxon>
    </lineage>
</organism>
<evidence type="ECO:0000313" key="4">
    <source>
        <dbReference type="EMBL" id="CAH1790639.1"/>
    </source>
</evidence>
<feature type="compositionally biased region" description="Basic and acidic residues" evidence="1">
    <location>
        <begin position="131"/>
        <end position="152"/>
    </location>
</feature>
<dbReference type="InterPro" id="IPR006342">
    <property type="entry name" value="FkbM_mtfrase"/>
</dbReference>
<keyword evidence="5" id="KW-1185">Reference proteome</keyword>
<feature type="compositionally biased region" description="Polar residues" evidence="1">
    <location>
        <begin position="59"/>
        <end position="80"/>
    </location>
</feature>
<protein>
    <recommendedName>
        <fullName evidence="3">Methyltransferase FkbM domain-containing protein</fullName>
    </recommendedName>
</protein>
<feature type="compositionally biased region" description="Polar residues" evidence="1">
    <location>
        <begin position="98"/>
        <end position="108"/>
    </location>
</feature>
<sequence>MLRQCPQFKRLLLWLTFCAIIVGLITLLILYRTPKLLEHKIRQTHVMDESKVALDVDSHQPTTRINSASFSKNPKSSQHHSQIKESEQNESKSKTIKSDITNSVNPVESQRPIATAVSIGSQRENLNPAEDDIHTKTHKVDETKESLNDTHASKTQKNLTSTQNDSKIYTKLNEGNEPPSSSKSIKNIDLNIKRIDTRVALKDFEFNCPRVVLYSIFRDKFPICVYTMGKDKYVSGAFLTGGYWEKQYVTAVMKELMNHPKWGFLDIGANIGTYTIPALKLGSKVIAIEAMQGNVDRISKAVQLNNLHENLTLLQNAVYDVHTELTFKPDKGNVGGTHVVGITKRNEHINETVKTIFLDETLQFIDFKEAIMKIDIEGSETNAFRKAKELLDKVKIVKIYMEFNIIRKSMDVVDFLEVMLHRGYSIYNARYPTEPLPFQKVQDYLLWSSNIIDIICKHKGFTD</sequence>
<accession>A0A8S4PAG6</accession>
<evidence type="ECO:0000313" key="5">
    <source>
        <dbReference type="Proteomes" id="UP000749559"/>
    </source>
</evidence>
<dbReference type="EMBL" id="CAIIXF020000008">
    <property type="protein sequence ID" value="CAH1790639.1"/>
    <property type="molecule type" value="Genomic_DNA"/>
</dbReference>
<feature type="transmembrane region" description="Helical" evidence="2">
    <location>
        <begin position="12"/>
        <end position="31"/>
    </location>
</feature>
<reference evidence="4" key="1">
    <citation type="submission" date="2022-03" db="EMBL/GenBank/DDBJ databases">
        <authorList>
            <person name="Martin C."/>
        </authorList>
    </citation>
    <scope>NUCLEOTIDE SEQUENCE</scope>
</reference>
<feature type="compositionally biased region" description="Basic and acidic residues" evidence="1">
    <location>
        <begin position="82"/>
        <end position="97"/>
    </location>
</feature>
<feature type="domain" description="Methyltransferase FkbM" evidence="3">
    <location>
        <begin position="266"/>
        <end position="425"/>
    </location>
</feature>
<evidence type="ECO:0000259" key="3">
    <source>
        <dbReference type="Pfam" id="PF05050"/>
    </source>
</evidence>
<dbReference type="PANTHER" id="PTHR34203">
    <property type="entry name" value="METHYLTRANSFERASE, FKBM FAMILY PROTEIN"/>
    <property type="match status" value="1"/>
</dbReference>
<dbReference type="InterPro" id="IPR029063">
    <property type="entry name" value="SAM-dependent_MTases_sf"/>
</dbReference>